<proteinExistence type="predicted"/>
<dbReference type="InterPro" id="IPR029044">
    <property type="entry name" value="Nucleotide-diphossugar_trans"/>
</dbReference>
<comment type="caution">
    <text evidence="1">The sequence shown here is derived from an EMBL/GenBank/DDBJ whole genome shotgun (WGS) entry which is preliminary data.</text>
</comment>
<organism evidence="1 2">
    <name type="scientific">Candidatus Coatesbacteria bacterium 4484_99</name>
    <dbReference type="NCBI Taxonomy" id="1970774"/>
    <lineage>
        <taxon>Bacteria</taxon>
        <taxon>Candidatus Coatesiibacteriota</taxon>
    </lineage>
</organism>
<name>A0A1W9S005_9BACT</name>
<reference evidence="2" key="1">
    <citation type="submission" date="2017-03" db="EMBL/GenBank/DDBJ databases">
        <title>Novel pathways for hydrocarbon cycling and metabolic interdependencies in hydrothermal sediment communities.</title>
        <authorList>
            <person name="Dombrowski N."/>
            <person name="Seitz K."/>
            <person name="Teske A."/>
            <person name="Baker B."/>
        </authorList>
    </citation>
    <scope>NUCLEOTIDE SEQUENCE [LARGE SCALE GENOMIC DNA]</scope>
</reference>
<dbReference type="AlphaFoldDB" id="A0A1W9S005"/>
<evidence type="ECO:0008006" key="3">
    <source>
        <dbReference type="Google" id="ProtNLM"/>
    </source>
</evidence>
<dbReference type="PANTHER" id="PTHR42866:SF1">
    <property type="entry name" value="SPORE COAT POLYSACCHARIDE BIOSYNTHESIS PROTEIN SPSF"/>
    <property type="match status" value="1"/>
</dbReference>
<dbReference type="InterPro" id="IPR003329">
    <property type="entry name" value="Cytidylyl_trans"/>
</dbReference>
<dbReference type="GO" id="GO:0005829">
    <property type="term" value="C:cytosol"/>
    <property type="evidence" value="ECO:0007669"/>
    <property type="project" value="TreeGrafter"/>
</dbReference>
<dbReference type="Proteomes" id="UP000192611">
    <property type="component" value="Unassembled WGS sequence"/>
</dbReference>
<evidence type="ECO:0000313" key="2">
    <source>
        <dbReference type="Proteomes" id="UP000192611"/>
    </source>
</evidence>
<accession>A0A1W9S005</accession>
<dbReference type="EMBL" id="NATQ01000093">
    <property type="protein sequence ID" value="OQX90179.1"/>
    <property type="molecule type" value="Genomic_DNA"/>
</dbReference>
<gene>
    <name evidence="1" type="ORF">B6D57_04515</name>
</gene>
<sequence length="243" mass="28260">MRCALVQARMTSKRLPGKVLMKANEKTLLEILISRLSLAKQLDEIVVITSKHSSDNPIVEVCERVGCQVYRGSLRDVLDRAYNASKSYGASIIARITADCVLMDPRVVDMVVNNHSDDYSLTRNIIDKEGGYPRGLDVEVMTSETLEEINRRAEDRYNREHFTHYIYEHPELYNIRWIEAPEGLRCDPHWRLCVDEWEDFLLIRSIVEAFGRRIIEAGIEEICEFLWENPKLAVINRHVRQRT</sequence>
<dbReference type="CDD" id="cd02518">
    <property type="entry name" value="GT2_SpsF"/>
    <property type="match status" value="1"/>
</dbReference>
<evidence type="ECO:0000313" key="1">
    <source>
        <dbReference type="EMBL" id="OQX90179.1"/>
    </source>
</evidence>
<dbReference type="Pfam" id="PF02348">
    <property type="entry name" value="CTP_transf_3"/>
    <property type="match status" value="1"/>
</dbReference>
<protein>
    <recommendedName>
        <fullName evidence="3">Acylneuraminate cytidylyltransferase</fullName>
    </recommendedName>
</protein>
<dbReference type="PANTHER" id="PTHR42866">
    <property type="entry name" value="3-DEOXY-MANNO-OCTULOSONATE CYTIDYLYLTRANSFERASE"/>
    <property type="match status" value="1"/>
</dbReference>
<dbReference type="SUPFAM" id="SSF53448">
    <property type="entry name" value="Nucleotide-diphospho-sugar transferases"/>
    <property type="match status" value="1"/>
</dbReference>
<dbReference type="Gene3D" id="3.90.550.10">
    <property type="entry name" value="Spore Coat Polysaccharide Biosynthesis Protein SpsA, Chain A"/>
    <property type="match status" value="1"/>
</dbReference>